<reference evidence="12 13" key="1">
    <citation type="submission" date="2019-02" db="EMBL/GenBank/DDBJ databases">
        <title>Genome sequencing of the rare red list fungi Hericium alpestre (H. flagellum).</title>
        <authorList>
            <person name="Buettner E."/>
            <person name="Kellner H."/>
        </authorList>
    </citation>
    <scope>NUCLEOTIDE SEQUENCE [LARGE SCALE GENOMIC DNA]</scope>
    <source>
        <strain evidence="12 13">DSM 108284</strain>
    </source>
</reference>
<evidence type="ECO:0000256" key="2">
    <source>
        <dbReference type="ARBA" id="ARBA00009749"/>
    </source>
</evidence>
<dbReference type="InterPro" id="IPR036739">
    <property type="entry name" value="SLC41_membr_dom_sf"/>
</dbReference>
<dbReference type="Gene3D" id="1.10.357.20">
    <property type="entry name" value="SLC41 divalent cation transporters, integral membrane domain"/>
    <property type="match status" value="2"/>
</dbReference>
<evidence type="ECO:0000256" key="1">
    <source>
        <dbReference type="ARBA" id="ARBA00004141"/>
    </source>
</evidence>
<protein>
    <recommendedName>
        <fullName evidence="11">SLC41A/MgtE integral membrane domain-containing protein</fullName>
    </recommendedName>
</protein>
<feature type="transmembrane region" description="Helical" evidence="10">
    <location>
        <begin position="353"/>
        <end position="377"/>
    </location>
</feature>
<dbReference type="InterPro" id="IPR006667">
    <property type="entry name" value="SLC41_membr_dom"/>
</dbReference>
<evidence type="ECO:0000256" key="10">
    <source>
        <dbReference type="SAM" id="Phobius"/>
    </source>
</evidence>
<dbReference type="PANTHER" id="PTHR16228">
    <property type="entry name" value="DIVALENT CATION TRANSPORTER SOLUTE CARRIER FAMILY 41"/>
    <property type="match status" value="1"/>
</dbReference>
<evidence type="ECO:0000256" key="6">
    <source>
        <dbReference type="ARBA" id="ARBA00022989"/>
    </source>
</evidence>
<evidence type="ECO:0000256" key="9">
    <source>
        <dbReference type="SAM" id="MobiDB-lite"/>
    </source>
</evidence>
<dbReference type="GO" id="GO:0005886">
    <property type="term" value="C:plasma membrane"/>
    <property type="evidence" value="ECO:0007669"/>
    <property type="project" value="TreeGrafter"/>
</dbReference>
<feature type="transmembrane region" description="Helical" evidence="10">
    <location>
        <begin position="313"/>
        <end position="341"/>
    </location>
</feature>
<dbReference type="PANTHER" id="PTHR16228:SF7">
    <property type="entry name" value="SLC41A_MGTE INTEGRAL MEMBRANE DOMAIN-CONTAINING PROTEIN"/>
    <property type="match status" value="1"/>
</dbReference>
<comment type="subcellular location">
    <subcellularLocation>
        <location evidence="1">Membrane</location>
        <topology evidence="1">Multi-pass membrane protein</topology>
    </subcellularLocation>
</comment>
<comment type="similarity">
    <text evidence="2">Belongs to the SLC41A transporter family.</text>
</comment>
<evidence type="ECO:0000256" key="8">
    <source>
        <dbReference type="ARBA" id="ARBA00023136"/>
    </source>
</evidence>
<sequence length="600" mass="64220">MHGRHGDRRCERGARHGDKDTEKNKQTNIHKATASVHRSPVVPVRPRLRALRFAGGCSAFAVVGDAVSELCALRLSDVFDIEMSRLEDVPVTPNARLQRAQEYPRFHENLDDDEDNASDGEDDGAIALLGPGVGPRWRDRLFGEEKSVRYHIQSIVVETAPTLLFTTTGLMLTGELLDRVSQREAMTRIKELIMIVPVVLNLKGNLEMNLSARLSTASNMGELDKPATRNSIILGNLALLQVQATVVSFVAAIVSFILGLIVPSPNEPPSEALSAAGNSTALFHLARSTLHSVRVPRPVRPGPKDSQSGFVEFIMVAASAMSATCVSAALLGSFMCGLVVLCRKLGRDPDNIAPPIAACLGDLLTLLLLSIISSALIHVVNTPIPFIVIVLVVLSSFACGAVTLRNPNVKHLLTQGWSPLFGAMVISSGTGIVLDTFVDRYEGYALLATVISGLPGNVGSILTSRLSTALHAAAAVSLSSTSPQKPSRGEPSTRLVMLTLLCVALPILVIYLVFLRAVGWLHLPIVFLAVVFPFFGCGVSIALLLARALTNLLWSRGLDPDMYALPIHSASMDLIGQLLLVSCFELVSALGLKVRASAKA</sequence>
<proteinExistence type="inferred from homology"/>
<keyword evidence="7" id="KW-0406">Ion transport</keyword>
<dbReference type="InterPro" id="IPR045349">
    <property type="entry name" value="SLC41A1-3"/>
</dbReference>
<feature type="domain" description="SLC41A/MgtE integral membrane" evidence="11">
    <location>
        <begin position="196"/>
        <end position="371"/>
    </location>
</feature>
<dbReference type="Proteomes" id="UP000298061">
    <property type="component" value="Unassembled WGS sequence"/>
</dbReference>
<evidence type="ECO:0000256" key="3">
    <source>
        <dbReference type="ARBA" id="ARBA00022448"/>
    </source>
</evidence>
<feature type="transmembrane region" description="Helical" evidence="10">
    <location>
        <begin position="574"/>
        <end position="592"/>
    </location>
</feature>
<evidence type="ECO:0000256" key="7">
    <source>
        <dbReference type="ARBA" id="ARBA00023065"/>
    </source>
</evidence>
<feature type="transmembrane region" description="Helical" evidence="10">
    <location>
        <begin position="495"/>
        <end position="514"/>
    </location>
</feature>
<keyword evidence="8 10" id="KW-0472">Membrane</keyword>
<evidence type="ECO:0000313" key="13">
    <source>
        <dbReference type="Proteomes" id="UP000298061"/>
    </source>
</evidence>
<name>A0A4Z0A7F9_9AGAM</name>
<dbReference type="OrthoDB" id="666972at2759"/>
<feature type="transmembrane region" description="Helical" evidence="10">
    <location>
        <begin position="416"/>
        <end position="434"/>
    </location>
</feature>
<evidence type="ECO:0000256" key="5">
    <source>
        <dbReference type="ARBA" id="ARBA00022842"/>
    </source>
</evidence>
<feature type="compositionally biased region" description="Basic and acidic residues" evidence="9">
    <location>
        <begin position="8"/>
        <end position="25"/>
    </location>
</feature>
<evidence type="ECO:0000256" key="4">
    <source>
        <dbReference type="ARBA" id="ARBA00022692"/>
    </source>
</evidence>
<feature type="transmembrane region" description="Helical" evidence="10">
    <location>
        <begin position="383"/>
        <end position="404"/>
    </location>
</feature>
<feature type="region of interest" description="Disordered" evidence="9">
    <location>
        <begin position="1"/>
        <end position="38"/>
    </location>
</feature>
<dbReference type="SUPFAM" id="SSF161093">
    <property type="entry name" value="MgtE membrane domain-like"/>
    <property type="match status" value="2"/>
</dbReference>
<evidence type="ECO:0000259" key="11">
    <source>
        <dbReference type="Pfam" id="PF01769"/>
    </source>
</evidence>
<dbReference type="EMBL" id="SFCI01000131">
    <property type="protein sequence ID" value="TFY82211.1"/>
    <property type="molecule type" value="Genomic_DNA"/>
</dbReference>
<feature type="transmembrane region" description="Helical" evidence="10">
    <location>
        <begin position="237"/>
        <end position="262"/>
    </location>
</feature>
<organism evidence="12 13">
    <name type="scientific">Hericium alpestre</name>
    <dbReference type="NCBI Taxonomy" id="135208"/>
    <lineage>
        <taxon>Eukaryota</taxon>
        <taxon>Fungi</taxon>
        <taxon>Dikarya</taxon>
        <taxon>Basidiomycota</taxon>
        <taxon>Agaricomycotina</taxon>
        <taxon>Agaricomycetes</taxon>
        <taxon>Russulales</taxon>
        <taxon>Hericiaceae</taxon>
        <taxon>Hericium</taxon>
    </lineage>
</organism>
<feature type="domain" description="SLC41A/MgtE integral membrane" evidence="11">
    <location>
        <begin position="449"/>
        <end position="583"/>
    </location>
</feature>
<accession>A0A4Z0A7F9</accession>
<feature type="transmembrane region" description="Helical" evidence="10">
    <location>
        <begin position="526"/>
        <end position="554"/>
    </location>
</feature>
<dbReference type="GO" id="GO:0008324">
    <property type="term" value="F:monoatomic cation transmembrane transporter activity"/>
    <property type="evidence" value="ECO:0007669"/>
    <property type="project" value="InterPro"/>
</dbReference>
<dbReference type="Pfam" id="PF01769">
    <property type="entry name" value="MgtE"/>
    <property type="match status" value="2"/>
</dbReference>
<gene>
    <name evidence="12" type="ORF">EWM64_g1807</name>
</gene>
<keyword evidence="4 10" id="KW-0812">Transmembrane</keyword>
<keyword evidence="3" id="KW-0813">Transport</keyword>
<keyword evidence="13" id="KW-1185">Reference proteome</keyword>
<keyword evidence="6 10" id="KW-1133">Transmembrane helix</keyword>
<evidence type="ECO:0000313" key="12">
    <source>
        <dbReference type="EMBL" id="TFY82211.1"/>
    </source>
</evidence>
<keyword evidence="5" id="KW-0460">Magnesium</keyword>
<dbReference type="AlphaFoldDB" id="A0A4Z0A7F9"/>
<comment type="caution">
    <text evidence="12">The sequence shown here is derived from an EMBL/GenBank/DDBJ whole genome shotgun (WGS) entry which is preliminary data.</text>
</comment>